<evidence type="ECO:0000256" key="2">
    <source>
        <dbReference type="SAM" id="Phobius"/>
    </source>
</evidence>
<proteinExistence type="predicted"/>
<feature type="transmembrane region" description="Helical" evidence="2">
    <location>
        <begin position="156"/>
        <end position="176"/>
    </location>
</feature>
<feature type="region of interest" description="Disordered" evidence="1">
    <location>
        <begin position="88"/>
        <end position="107"/>
    </location>
</feature>
<keyword evidence="2" id="KW-1133">Transmembrane helix</keyword>
<keyword evidence="2" id="KW-0472">Membrane</keyword>
<sequence length="185" mass="20725">MNFCSRFSCPDYPWQATFTKISTTLKYTVLALANSSLPLHSQGPRKFTNGAIFMILAILLFLLFAAIGTAITIFEYFDKPRKRRNSVSKVSQNGKLTKNGTPPYKEIESLRNSRQIERFKICKDYLNCFCIATNGKKILNIKSPEGGFGCLHGLRLLSNIWVIALHVFLITTFAAGKLTSSAMKS</sequence>
<accession>A0A8X6WW46</accession>
<comment type="caution">
    <text evidence="3">The sequence shown here is derived from an EMBL/GenBank/DDBJ whole genome shotgun (WGS) entry which is preliminary data.</text>
</comment>
<keyword evidence="4" id="KW-1185">Reference proteome</keyword>
<reference evidence="3" key="1">
    <citation type="submission" date="2020-08" db="EMBL/GenBank/DDBJ databases">
        <title>Multicomponent nature underlies the extraordinary mechanical properties of spider dragline silk.</title>
        <authorList>
            <person name="Kono N."/>
            <person name="Nakamura H."/>
            <person name="Mori M."/>
            <person name="Yoshida Y."/>
            <person name="Ohtoshi R."/>
            <person name="Malay A.D."/>
            <person name="Moran D.A.P."/>
            <person name="Tomita M."/>
            <person name="Numata K."/>
            <person name="Arakawa K."/>
        </authorList>
    </citation>
    <scope>NUCLEOTIDE SEQUENCE</scope>
</reference>
<gene>
    <name evidence="3" type="primary">nrf-6_14</name>
    <name evidence="3" type="ORF">TNIN_178311</name>
</gene>
<organism evidence="3 4">
    <name type="scientific">Trichonephila inaurata madagascariensis</name>
    <dbReference type="NCBI Taxonomy" id="2747483"/>
    <lineage>
        <taxon>Eukaryota</taxon>
        <taxon>Metazoa</taxon>
        <taxon>Ecdysozoa</taxon>
        <taxon>Arthropoda</taxon>
        <taxon>Chelicerata</taxon>
        <taxon>Arachnida</taxon>
        <taxon>Araneae</taxon>
        <taxon>Araneomorphae</taxon>
        <taxon>Entelegynae</taxon>
        <taxon>Araneoidea</taxon>
        <taxon>Nephilidae</taxon>
        <taxon>Trichonephila</taxon>
        <taxon>Trichonephila inaurata</taxon>
    </lineage>
</organism>
<dbReference type="EMBL" id="BMAV01003086">
    <property type="protein sequence ID" value="GFY42459.1"/>
    <property type="molecule type" value="Genomic_DNA"/>
</dbReference>
<evidence type="ECO:0000313" key="3">
    <source>
        <dbReference type="EMBL" id="GFY42459.1"/>
    </source>
</evidence>
<name>A0A8X6WW46_9ARAC</name>
<evidence type="ECO:0000313" key="4">
    <source>
        <dbReference type="Proteomes" id="UP000886998"/>
    </source>
</evidence>
<dbReference type="PANTHER" id="PTHR11161">
    <property type="entry name" value="O-ACYLTRANSFERASE"/>
    <property type="match status" value="1"/>
</dbReference>
<dbReference type="AlphaFoldDB" id="A0A8X6WW46"/>
<dbReference type="InterPro" id="IPR052728">
    <property type="entry name" value="O2_lipid_transport_reg"/>
</dbReference>
<feature type="compositionally biased region" description="Polar residues" evidence="1">
    <location>
        <begin position="88"/>
        <end position="100"/>
    </location>
</feature>
<keyword evidence="2" id="KW-0812">Transmembrane</keyword>
<dbReference type="PANTHER" id="PTHR11161:SF0">
    <property type="entry name" value="O-ACYLTRANSFERASE LIKE PROTEIN"/>
    <property type="match status" value="1"/>
</dbReference>
<feature type="transmembrane region" description="Helical" evidence="2">
    <location>
        <begin position="51"/>
        <end position="74"/>
    </location>
</feature>
<protein>
    <submittedName>
        <fullName evidence="3">Nose resistant to fluoxetine protein 6</fullName>
    </submittedName>
</protein>
<dbReference type="OrthoDB" id="207378at2759"/>
<dbReference type="Proteomes" id="UP000886998">
    <property type="component" value="Unassembled WGS sequence"/>
</dbReference>
<evidence type="ECO:0000256" key="1">
    <source>
        <dbReference type="SAM" id="MobiDB-lite"/>
    </source>
</evidence>